<accession>A0A816QYG8</accession>
<proteinExistence type="predicted"/>
<evidence type="ECO:0000256" key="1">
    <source>
        <dbReference type="SAM" id="Phobius"/>
    </source>
</evidence>
<dbReference type="Proteomes" id="UP001295469">
    <property type="component" value="Chromosome C06"/>
</dbReference>
<reference evidence="2" key="1">
    <citation type="submission" date="2021-01" db="EMBL/GenBank/DDBJ databases">
        <authorList>
            <consortium name="Genoscope - CEA"/>
            <person name="William W."/>
        </authorList>
    </citation>
    <scope>NUCLEOTIDE SEQUENCE</scope>
</reference>
<keyword evidence="1" id="KW-0812">Transmembrane</keyword>
<dbReference type="EMBL" id="HG994370">
    <property type="protein sequence ID" value="CAF2064851.1"/>
    <property type="molecule type" value="Genomic_DNA"/>
</dbReference>
<name>A0A816QYG8_BRANA</name>
<sequence length="117" mass="13075">MVLHNHQLGLNHGCEWKLCPSYSASTLSLMTLVHHTGNSLTFLFVAPLTLSCQLFFFFVLDVVTLRILFPASLLHVSFEFHVTLSSHLLKFFSLLCVNLFHVLSGVVSTTANASFHL</sequence>
<gene>
    <name evidence="2" type="ORF">DARMORV10_C06P48800.1</name>
</gene>
<feature type="transmembrane region" description="Helical" evidence="1">
    <location>
        <begin position="40"/>
        <end position="68"/>
    </location>
</feature>
<protein>
    <submittedName>
        <fullName evidence="2">(rape) hypothetical protein</fullName>
    </submittedName>
</protein>
<organism evidence="2">
    <name type="scientific">Brassica napus</name>
    <name type="common">Rape</name>
    <dbReference type="NCBI Taxonomy" id="3708"/>
    <lineage>
        <taxon>Eukaryota</taxon>
        <taxon>Viridiplantae</taxon>
        <taxon>Streptophyta</taxon>
        <taxon>Embryophyta</taxon>
        <taxon>Tracheophyta</taxon>
        <taxon>Spermatophyta</taxon>
        <taxon>Magnoliopsida</taxon>
        <taxon>eudicotyledons</taxon>
        <taxon>Gunneridae</taxon>
        <taxon>Pentapetalae</taxon>
        <taxon>rosids</taxon>
        <taxon>malvids</taxon>
        <taxon>Brassicales</taxon>
        <taxon>Brassicaceae</taxon>
        <taxon>Brassiceae</taxon>
        <taxon>Brassica</taxon>
    </lineage>
</organism>
<feature type="transmembrane region" description="Helical" evidence="1">
    <location>
        <begin position="88"/>
        <end position="107"/>
    </location>
</feature>
<dbReference type="AlphaFoldDB" id="A0A816QYG8"/>
<keyword evidence="1" id="KW-0472">Membrane</keyword>
<keyword evidence="1" id="KW-1133">Transmembrane helix</keyword>
<evidence type="ECO:0000313" key="2">
    <source>
        <dbReference type="EMBL" id="CAF2064851.1"/>
    </source>
</evidence>